<accession>A0A8U8BK95</accession>
<evidence type="ECO:0000256" key="2">
    <source>
        <dbReference type="ARBA" id="ARBA00023130"/>
    </source>
</evidence>
<dbReference type="GO" id="GO:0019814">
    <property type="term" value="C:immunoglobulin complex"/>
    <property type="evidence" value="ECO:0007669"/>
    <property type="project" value="UniProtKB-KW"/>
</dbReference>
<dbReference type="Gene3D" id="2.60.40.10">
    <property type="entry name" value="Immunoglobulins"/>
    <property type="match status" value="1"/>
</dbReference>
<reference evidence="4" key="1">
    <citation type="submission" date="2025-08" db="UniProtKB">
        <authorList>
            <consortium name="Ensembl"/>
        </authorList>
    </citation>
    <scope>IDENTIFICATION</scope>
</reference>
<organism evidence="4 5">
    <name type="scientific">Geospiza parvula</name>
    <name type="common">Small tree-finch</name>
    <name type="synonym">Camarhynchus parvulus</name>
    <dbReference type="NCBI Taxonomy" id="87175"/>
    <lineage>
        <taxon>Eukaryota</taxon>
        <taxon>Metazoa</taxon>
        <taxon>Chordata</taxon>
        <taxon>Craniata</taxon>
        <taxon>Vertebrata</taxon>
        <taxon>Euteleostomi</taxon>
        <taxon>Archelosauria</taxon>
        <taxon>Archosauria</taxon>
        <taxon>Dinosauria</taxon>
        <taxon>Saurischia</taxon>
        <taxon>Theropoda</taxon>
        <taxon>Coelurosauria</taxon>
        <taxon>Aves</taxon>
        <taxon>Neognathae</taxon>
        <taxon>Neoaves</taxon>
        <taxon>Telluraves</taxon>
        <taxon>Australaves</taxon>
        <taxon>Passeriformes</taxon>
        <taxon>Thraupidae</taxon>
        <taxon>Camarhynchus</taxon>
    </lineage>
</organism>
<dbReference type="Pfam" id="PF07686">
    <property type="entry name" value="V-set"/>
    <property type="match status" value="1"/>
</dbReference>
<evidence type="ECO:0000256" key="1">
    <source>
        <dbReference type="ARBA" id="ARBA00022859"/>
    </source>
</evidence>
<dbReference type="SMART" id="SM00406">
    <property type="entry name" value="IGv"/>
    <property type="match status" value="1"/>
</dbReference>
<dbReference type="PANTHER" id="PTHR23266">
    <property type="entry name" value="IMMUNOGLOBULIN HEAVY CHAIN"/>
    <property type="match status" value="1"/>
</dbReference>
<dbReference type="SUPFAM" id="SSF48726">
    <property type="entry name" value="Immunoglobulin"/>
    <property type="match status" value="1"/>
</dbReference>
<dbReference type="InterPro" id="IPR007110">
    <property type="entry name" value="Ig-like_dom"/>
</dbReference>
<evidence type="ECO:0000313" key="4">
    <source>
        <dbReference type="Ensembl" id="ENSCPVP00000003331.2"/>
    </source>
</evidence>
<keyword evidence="2" id="KW-1064">Adaptive immunity</keyword>
<dbReference type="InterPro" id="IPR050199">
    <property type="entry name" value="IgHV"/>
</dbReference>
<proteinExistence type="predicted"/>
<dbReference type="InterPro" id="IPR013783">
    <property type="entry name" value="Ig-like_fold"/>
</dbReference>
<reference evidence="4" key="2">
    <citation type="submission" date="2025-09" db="UniProtKB">
        <authorList>
            <consortium name="Ensembl"/>
        </authorList>
    </citation>
    <scope>IDENTIFICATION</scope>
</reference>
<dbReference type="Ensembl" id="ENSCPVT00000003459.2">
    <property type="protein sequence ID" value="ENSCPVP00000003331.2"/>
    <property type="gene ID" value="ENSCPVG00000002462.2"/>
</dbReference>
<dbReference type="InterPro" id="IPR013106">
    <property type="entry name" value="Ig_V-set"/>
</dbReference>
<evidence type="ECO:0000313" key="5">
    <source>
        <dbReference type="Proteomes" id="UP000694382"/>
    </source>
</evidence>
<evidence type="ECO:0000256" key="3">
    <source>
        <dbReference type="ARBA" id="ARBA00043265"/>
    </source>
</evidence>
<keyword evidence="3" id="KW-1280">Immunoglobulin</keyword>
<dbReference type="PROSITE" id="PS50835">
    <property type="entry name" value="IG_LIKE"/>
    <property type="match status" value="1"/>
</dbReference>
<protein>
    <submittedName>
        <fullName evidence="4">Uncharacterized protein</fullName>
    </submittedName>
</protein>
<dbReference type="Proteomes" id="UP000694382">
    <property type="component" value="Unassembled WGS sequence"/>
</dbReference>
<dbReference type="AlphaFoldDB" id="A0A8C3MCV9"/>
<name>A0A8C3MCV9_GEOPR</name>
<accession>A0A8C3MCV9</accession>
<dbReference type="GO" id="GO:0005576">
    <property type="term" value="C:extracellular region"/>
    <property type="evidence" value="ECO:0007669"/>
    <property type="project" value="UniProtKB-ARBA"/>
</dbReference>
<keyword evidence="5" id="KW-1185">Reference proteome</keyword>
<sequence length="222" mass="24319">QYMVKLPKLNPEPRQRRPPRGSLRLLCRASGFSFGSFGMGWYRQRPGQGLQWLGGINHDGVNTYYASSFRGRVRISRDDGQSSVTLTMNSLKDEDSGSYFCAKHVYSRNADTADSFDRPHVPSCPQTPPLAQPCPLCPHLAWSISPWIPRAGICGFVSPVPDFPNFDISHPISPQRGGLGAAQSAAPSFPSPRPDQERGKAGSKPLKGSKGNLLKAAKREKN</sequence>
<dbReference type="InterPro" id="IPR036179">
    <property type="entry name" value="Ig-like_dom_sf"/>
</dbReference>
<keyword evidence="1" id="KW-0391">Immunity</keyword>
<dbReference type="GO" id="GO:0002250">
    <property type="term" value="P:adaptive immune response"/>
    <property type="evidence" value="ECO:0007669"/>
    <property type="project" value="UniProtKB-KW"/>
</dbReference>